<evidence type="ECO:0000256" key="5">
    <source>
        <dbReference type="ARBA" id="ARBA00022664"/>
    </source>
</evidence>
<evidence type="ECO:0000313" key="13">
    <source>
        <dbReference type="Proteomes" id="UP001623330"/>
    </source>
</evidence>
<evidence type="ECO:0000256" key="10">
    <source>
        <dbReference type="SAM" id="MobiDB-lite"/>
    </source>
</evidence>
<evidence type="ECO:0000256" key="1">
    <source>
        <dbReference type="ARBA" id="ARBA00004123"/>
    </source>
</evidence>
<dbReference type="GO" id="GO:1990904">
    <property type="term" value="C:ribonucleoprotein complex"/>
    <property type="evidence" value="ECO:0007669"/>
    <property type="project" value="UniProtKB-KW"/>
</dbReference>
<keyword evidence="7 9" id="KW-0539">Nucleus</keyword>
<dbReference type="InterPro" id="IPR027141">
    <property type="entry name" value="LSm4/Sm_D1/D3"/>
</dbReference>
<evidence type="ECO:0000256" key="2">
    <source>
        <dbReference type="ARBA" id="ARBA00004514"/>
    </source>
</evidence>
<dbReference type="SUPFAM" id="SSF50182">
    <property type="entry name" value="Sm-like ribonucleoproteins"/>
    <property type="match status" value="1"/>
</dbReference>
<evidence type="ECO:0000256" key="4">
    <source>
        <dbReference type="ARBA" id="ARBA00022490"/>
    </source>
</evidence>
<sequence>MSNIPVKLLSEAQGHVVTVELTTGETYHGRLVESEDNMNIQLRDVTVTGTDSKLTRMDHVFVRGSHVRFFVVPDMLKNAPMFKKPQSRAPPPVRGPRRK</sequence>
<feature type="compositionally biased region" description="Pro residues" evidence="10">
    <location>
        <begin position="88"/>
        <end position="99"/>
    </location>
</feature>
<evidence type="ECO:0000256" key="3">
    <source>
        <dbReference type="ARBA" id="ARBA00008146"/>
    </source>
</evidence>
<dbReference type="PROSITE" id="PS52002">
    <property type="entry name" value="SM"/>
    <property type="match status" value="1"/>
</dbReference>
<evidence type="ECO:0000256" key="6">
    <source>
        <dbReference type="ARBA" id="ARBA00023187"/>
    </source>
</evidence>
<dbReference type="InterPro" id="IPR047575">
    <property type="entry name" value="Sm"/>
</dbReference>
<proteinExistence type="inferred from homology"/>
<feature type="domain" description="Sm" evidence="11">
    <location>
        <begin position="4"/>
        <end position="76"/>
    </location>
</feature>
<reference evidence="12 13" key="1">
    <citation type="submission" date="2024-05" db="EMBL/GenBank/DDBJ databases">
        <title>Long read based assembly of the Candida bracarensis genome reveals expanded adhesin content.</title>
        <authorList>
            <person name="Marcet-Houben M."/>
            <person name="Ksiezopolska E."/>
            <person name="Gabaldon T."/>
        </authorList>
    </citation>
    <scope>NUCLEOTIDE SEQUENCE [LARGE SCALE GENOMIC DNA]</scope>
    <source>
        <strain evidence="12 13">CBM6</strain>
    </source>
</reference>
<comment type="subcellular location">
    <subcellularLocation>
        <location evidence="2">Cytoplasm</location>
        <location evidence="2">Cytosol</location>
    </subcellularLocation>
    <subcellularLocation>
        <location evidence="1 9">Nucleus</location>
    </subcellularLocation>
</comment>
<keyword evidence="8 9" id="KW-0687">Ribonucleoprotein</keyword>
<dbReference type="Gene3D" id="2.30.30.100">
    <property type="match status" value="1"/>
</dbReference>
<keyword evidence="6 9" id="KW-0508">mRNA splicing</keyword>
<gene>
    <name evidence="12" type="ORF">RNJ44_00677</name>
</gene>
<keyword evidence="13" id="KW-1185">Reference proteome</keyword>
<evidence type="ECO:0000256" key="7">
    <source>
        <dbReference type="ARBA" id="ARBA00023242"/>
    </source>
</evidence>
<name>A0ABR4NRT9_9SACH</name>
<organism evidence="12 13">
    <name type="scientific">Nakaseomyces bracarensis</name>
    <dbReference type="NCBI Taxonomy" id="273131"/>
    <lineage>
        <taxon>Eukaryota</taxon>
        <taxon>Fungi</taxon>
        <taxon>Dikarya</taxon>
        <taxon>Ascomycota</taxon>
        <taxon>Saccharomycotina</taxon>
        <taxon>Saccharomycetes</taxon>
        <taxon>Saccharomycetales</taxon>
        <taxon>Saccharomycetaceae</taxon>
        <taxon>Nakaseomyces</taxon>
    </lineage>
</organism>
<dbReference type="Pfam" id="PF01423">
    <property type="entry name" value="LSM"/>
    <property type="match status" value="1"/>
</dbReference>
<comment type="caution">
    <text evidence="12">The sequence shown here is derived from an EMBL/GenBank/DDBJ whole genome shotgun (WGS) entry which is preliminary data.</text>
</comment>
<dbReference type="SMART" id="SM00651">
    <property type="entry name" value="Sm"/>
    <property type="match status" value="1"/>
</dbReference>
<comment type="similarity">
    <text evidence="3 9">Belongs to the snRNP core protein family.</text>
</comment>
<dbReference type="PANTHER" id="PTHR23338">
    <property type="entry name" value="SMALL NUCLEAR RIBONUCLEOPROTEIN SM"/>
    <property type="match status" value="1"/>
</dbReference>
<dbReference type="InterPro" id="IPR034099">
    <property type="entry name" value="SmD3"/>
</dbReference>
<accession>A0ABR4NRT9</accession>
<dbReference type="Proteomes" id="UP001623330">
    <property type="component" value="Unassembled WGS sequence"/>
</dbReference>
<evidence type="ECO:0000313" key="12">
    <source>
        <dbReference type="EMBL" id="KAL3231038.1"/>
    </source>
</evidence>
<dbReference type="EMBL" id="JBEVYD010000008">
    <property type="protein sequence ID" value="KAL3231038.1"/>
    <property type="molecule type" value="Genomic_DNA"/>
</dbReference>
<keyword evidence="4" id="KW-0963">Cytoplasm</keyword>
<dbReference type="CDD" id="cd01721">
    <property type="entry name" value="Sm_D3"/>
    <property type="match status" value="1"/>
</dbReference>
<protein>
    <recommendedName>
        <fullName evidence="9">Small nuclear ribonucleoprotein Sm D3</fullName>
        <shortName evidence="9">Sm-D3</shortName>
    </recommendedName>
    <alternativeName>
        <fullName evidence="9">snRNP core protein D3</fullName>
    </alternativeName>
</protein>
<dbReference type="InterPro" id="IPR010920">
    <property type="entry name" value="LSM_dom_sf"/>
</dbReference>
<evidence type="ECO:0000256" key="9">
    <source>
        <dbReference type="RuleBase" id="RU365050"/>
    </source>
</evidence>
<evidence type="ECO:0000259" key="11">
    <source>
        <dbReference type="PROSITE" id="PS52002"/>
    </source>
</evidence>
<feature type="region of interest" description="Disordered" evidence="10">
    <location>
        <begin position="80"/>
        <end position="99"/>
    </location>
</feature>
<dbReference type="InterPro" id="IPR001163">
    <property type="entry name" value="Sm_dom_euk/arc"/>
</dbReference>
<keyword evidence="5 9" id="KW-0507">mRNA processing</keyword>
<evidence type="ECO:0000256" key="8">
    <source>
        <dbReference type="ARBA" id="ARBA00023274"/>
    </source>
</evidence>